<keyword evidence="2" id="KW-1185">Reference proteome</keyword>
<dbReference type="PANTHER" id="PTHR28181">
    <property type="entry name" value="UPF0655 PROTEIN YCR015C"/>
    <property type="match status" value="1"/>
</dbReference>
<dbReference type="InterPro" id="IPR050849">
    <property type="entry name" value="HAD-like_hydrolase_phosphatase"/>
</dbReference>
<protein>
    <submittedName>
        <fullName evidence="1">HAD-like domain-containing protein</fullName>
    </submittedName>
</protein>
<reference evidence="1" key="1">
    <citation type="journal article" date="2023" name="Mol. Phylogenet. Evol.">
        <title>Genome-scale phylogeny and comparative genomics of the fungal order Sordariales.</title>
        <authorList>
            <person name="Hensen N."/>
            <person name="Bonometti L."/>
            <person name="Westerberg I."/>
            <person name="Brannstrom I.O."/>
            <person name="Guillou S."/>
            <person name="Cros-Aarteil S."/>
            <person name="Calhoun S."/>
            <person name="Haridas S."/>
            <person name="Kuo A."/>
            <person name="Mondo S."/>
            <person name="Pangilinan J."/>
            <person name="Riley R."/>
            <person name="LaButti K."/>
            <person name="Andreopoulos B."/>
            <person name="Lipzen A."/>
            <person name="Chen C."/>
            <person name="Yan M."/>
            <person name="Daum C."/>
            <person name="Ng V."/>
            <person name="Clum A."/>
            <person name="Steindorff A."/>
            <person name="Ohm R.A."/>
            <person name="Martin F."/>
            <person name="Silar P."/>
            <person name="Natvig D.O."/>
            <person name="Lalanne C."/>
            <person name="Gautier V."/>
            <person name="Ament-Velasquez S.L."/>
            <person name="Kruys A."/>
            <person name="Hutchinson M.I."/>
            <person name="Powell A.J."/>
            <person name="Barry K."/>
            <person name="Miller A.N."/>
            <person name="Grigoriev I.V."/>
            <person name="Debuchy R."/>
            <person name="Gladieux P."/>
            <person name="Hiltunen Thoren M."/>
            <person name="Johannesson H."/>
        </authorList>
    </citation>
    <scope>NUCLEOTIDE SEQUENCE</scope>
    <source>
        <strain evidence="1">CBS 990.96</strain>
    </source>
</reference>
<reference evidence="1" key="2">
    <citation type="submission" date="2023-05" db="EMBL/GenBank/DDBJ databases">
        <authorList>
            <consortium name="Lawrence Berkeley National Laboratory"/>
            <person name="Steindorff A."/>
            <person name="Hensen N."/>
            <person name="Bonometti L."/>
            <person name="Westerberg I."/>
            <person name="Brannstrom I.O."/>
            <person name="Guillou S."/>
            <person name="Cros-Aarteil S."/>
            <person name="Calhoun S."/>
            <person name="Haridas S."/>
            <person name="Kuo A."/>
            <person name="Mondo S."/>
            <person name="Pangilinan J."/>
            <person name="Riley R."/>
            <person name="Labutti K."/>
            <person name="Andreopoulos B."/>
            <person name="Lipzen A."/>
            <person name="Chen C."/>
            <person name="Yanf M."/>
            <person name="Daum C."/>
            <person name="Ng V."/>
            <person name="Clum A."/>
            <person name="Ohm R."/>
            <person name="Martin F."/>
            <person name="Silar P."/>
            <person name="Natvig D."/>
            <person name="Lalanne C."/>
            <person name="Gautier V."/>
            <person name="Ament-Velasquez S.L."/>
            <person name="Kruys A."/>
            <person name="Hutchinson M.I."/>
            <person name="Powell A.J."/>
            <person name="Barry K."/>
            <person name="Miller A.N."/>
            <person name="Grigoriev I.V."/>
            <person name="Debuchy R."/>
            <person name="Gladieux P."/>
            <person name="Thoren M.H."/>
            <person name="Johannesson H."/>
        </authorList>
    </citation>
    <scope>NUCLEOTIDE SEQUENCE</scope>
    <source>
        <strain evidence="1">CBS 990.96</strain>
    </source>
</reference>
<accession>A0AAN7H7E2</accession>
<dbReference type="PANTHER" id="PTHR28181:SF1">
    <property type="entry name" value="COLD TOLERANCE PROTEIN 1"/>
    <property type="match status" value="1"/>
</dbReference>
<organism evidence="1 2">
    <name type="scientific">Podospora fimiseda</name>
    <dbReference type="NCBI Taxonomy" id="252190"/>
    <lineage>
        <taxon>Eukaryota</taxon>
        <taxon>Fungi</taxon>
        <taxon>Dikarya</taxon>
        <taxon>Ascomycota</taxon>
        <taxon>Pezizomycotina</taxon>
        <taxon>Sordariomycetes</taxon>
        <taxon>Sordariomycetidae</taxon>
        <taxon>Sordariales</taxon>
        <taxon>Podosporaceae</taxon>
        <taxon>Podospora</taxon>
    </lineage>
</organism>
<name>A0AAN7H7E2_9PEZI</name>
<dbReference type="AlphaFoldDB" id="A0AAN7H7E2"/>
<evidence type="ECO:0000313" key="2">
    <source>
        <dbReference type="Proteomes" id="UP001301958"/>
    </source>
</evidence>
<dbReference type="Proteomes" id="UP001301958">
    <property type="component" value="Unassembled WGS sequence"/>
</dbReference>
<dbReference type="SUPFAM" id="SSF56784">
    <property type="entry name" value="HAD-like"/>
    <property type="match status" value="1"/>
</dbReference>
<proteinExistence type="predicted"/>
<dbReference type="InterPro" id="IPR023214">
    <property type="entry name" value="HAD_sf"/>
</dbReference>
<dbReference type="Gene3D" id="3.40.50.1000">
    <property type="entry name" value="HAD superfamily/HAD-like"/>
    <property type="match status" value="1"/>
</dbReference>
<evidence type="ECO:0000313" key="1">
    <source>
        <dbReference type="EMBL" id="KAK4230974.1"/>
    </source>
</evidence>
<gene>
    <name evidence="1" type="ORF">QBC38DRAFT_467472</name>
</gene>
<comment type="caution">
    <text evidence="1">The sequence shown here is derived from an EMBL/GenBank/DDBJ whole genome shotgun (WGS) entry which is preliminary data.</text>
</comment>
<sequence length="385" mass="42728">MLVGPVNRQHPLSHSHKVRLSLHLLRHCAAKRFSFPLWSSIHKALFSFPPHTARLASTSTPSPSFTLPKMKNIILFDFDGTITAHDTINVLASLAAARNPHTTPLWEDIVTRYVADHADHLKSYKPEAKDRTTLAQELKFLESLGSVEQKSVDRVGGSGLFAALKGEDFKAFGRQAVVQEKPEGGNIQKTKGAAIHDDEPRVEAEDEERVELRNGFREFVDVAQKKGWELGIVSINWSREFIEGVLGIKDLVAGDRIKANGIRWPGGKVEGYEDGNGKKVLMTVEDKLRAMRDLVNEIRSDWTDDERGGKVAYFGDSTTDMACLVEADLGVVISDENHESKLLKVLKRVGLDVPHVKECNGGEGLVWAKDFDQFLSSKAIETLEG</sequence>
<dbReference type="Pfam" id="PF00702">
    <property type="entry name" value="Hydrolase"/>
    <property type="match status" value="1"/>
</dbReference>
<dbReference type="InterPro" id="IPR036412">
    <property type="entry name" value="HAD-like_sf"/>
</dbReference>
<dbReference type="EMBL" id="MU865295">
    <property type="protein sequence ID" value="KAK4230974.1"/>
    <property type="molecule type" value="Genomic_DNA"/>
</dbReference>